<dbReference type="Proteomes" id="UP001160148">
    <property type="component" value="Unassembled WGS sequence"/>
</dbReference>
<dbReference type="EMBL" id="CARXXK010000002">
    <property type="protein sequence ID" value="CAI6359439.1"/>
    <property type="molecule type" value="Genomic_DNA"/>
</dbReference>
<protein>
    <recommendedName>
        <fullName evidence="3">Gag-pol polyprotein</fullName>
    </recommendedName>
</protein>
<comment type="caution">
    <text evidence="1">The sequence shown here is derived from an EMBL/GenBank/DDBJ whole genome shotgun (WGS) entry which is preliminary data.</text>
</comment>
<organism evidence="1 2">
    <name type="scientific">Macrosiphum euphorbiae</name>
    <name type="common">potato aphid</name>
    <dbReference type="NCBI Taxonomy" id="13131"/>
    <lineage>
        <taxon>Eukaryota</taxon>
        <taxon>Metazoa</taxon>
        <taxon>Ecdysozoa</taxon>
        <taxon>Arthropoda</taxon>
        <taxon>Hexapoda</taxon>
        <taxon>Insecta</taxon>
        <taxon>Pterygota</taxon>
        <taxon>Neoptera</taxon>
        <taxon>Paraneoptera</taxon>
        <taxon>Hemiptera</taxon>
        <taxon>Sternorrhyncha</taxon>
        <taxon>Aphidomorpha</taxon>
        <taxon>Aphidoidea</taxon>
        <taxon>Aphididae</taxon>
        <taxon>Macrosiphini</taxon>
        <taxon>Macrosiphum</taxon>
    </lineage>
</organism>
<name>A0AAV0WV05_9HEMI</name>
<dbReference type="InterPro" id="IPR005312">
    <property type="entry name" value="DUF1759"/>
</dbReference>
<evidence type="ECO:0000313" key="1">
    <source>
        <dbReference type="EMBL" id="CAI6359439.1"/>
    </source>
</evidence>
<proteinExistence type="predicted"/>
<sequence length="368" mass="42368">MDKLRRVLNNKRKLIEKKHKSNTFEVLSTYNTNEITTQIELLENAFNTYVKTHDELAQELEENSEVDSLIDQFENVSSTYMRVKANLKNMISERNPTEVRDMKKYIKLPPINLPQFSGKLEEWYTFKDQFEAMVHNNQNIDNTQRMHHLRSSLTGQAASVISSMSSDAHSYIEAWNLIKGWFDNKHLVFPTHLHCLFTQPVVQAEAPNMLKTLIDTTNNHIRALETLGRPVDHWDDVIVHTVATKLPPDIRKTWEIESAGQADFPTWKTLSAFVEGRIHALEVMQFRQGSSGKIKQLYNKTAVHAVVAQKEVKTKCQICSQPHSIYQCEMFMKASVSERQLMVKKSQLCLNCLRVSTCGAFTFSLLHG</sequence>
<reference evidence="1 2" key="1">
    <citation type="submission" date="2023-01" db="EMBL/GenBank/DDBJ databases">
        <authorList>
            <person name="Whitehead M."/>
        </authorList>
    </citation>
    <scope>NUCLEOTIDE SEQUENCE [LARGE SCALE GENOMIC DNA]</scope>
</reference>
<dbReference type="PANTHER" id="PTHR47331">
    <property type="entry name" value="PHD-TYPE DOMAIN-CONTAINING PROTEIN"/>
    <property type="match status" value="1"/>
</dbReference>
<keyword evidence="2" id="KW-1185">Reference proteome</keyword>
<evidence type="ECO:0008006" key="3">
    <source>
        <dbReference type="Google" id="ProtNLM"/>
    </source>
</evidence>
<gene>
    <name evidence="1" type="ORF">MEUPH1_LOCUS14848</name>
</gene>
<dbReference type="Pfam" id="PF03564">
    <property type="entry name" value="DUF1759"/>
    <property type="match status" value="1"/>
</dbReference>
<accession>A0AAV0WV05</accession>
<dbReference type="AlphaFoldDB" id="A0AAV0WV05"/>
<evidence type="ECO:0000313" key="2">
    <source>
        <dbReference type="Proteomes" id="UP001160148"/>
    </source>
</evidence>